<feature type="compositionally biased region" description="Basic and acidic residues" evidence="1">
    <location>
        <begin position="200"/>
        <end position="212"/>
    </location>
</feature>
<reference evidence="3" key="1">
    <citation type="journal article" date="2023" name="Commun. Biol.">
        <title>Genome analysis of Parmales, the sister group of diatoms, reveals the evolutionary specialization of diatoms from phago-mixotrophs to photoautotrophs.</title>
        <authorList>
            <person name="Ban H."/>
            <person name="Sato S."/>
            <person name="Yoshikawa S."/>
            <person name="Yamada K."/>
            <person name="Nakamura Y."/>
            <person name="Ichinomiya M."/>
            <person name="Sato N."/>
            <person name="Blanc-Mathieu R."/>
            <person name="Endo H."/>
            <person name="Kuwata A."/>
            <person name="Ogata H."/>
        </authorList>
    </citation>
    <scope>NUCLEOTIDE SEQUENCE [LARGE SCALE GENOMIC DNA]</scope>
    <source>
        <strain evidence="3">NIES 3701</strain>
    </source>
</reference>
<evidence type="ECO:0000313" key="3">
    <source>
        <dbReference type="Proteomes" id="UP001165085"/>
    </source>
</evidence>
<dbReference type="AlphaFoldDB" id="A0A9W7A575"/>
<gene>
    <name evidence="2" type="ORF">TrST_g3635</name>
</gene>
<keyword evidence="3" id="KW-1185">Reference proteome</keyword>
<organism evidence="2 3">
    <name type="scientific">Triparma strigata</name>
    <dbReference type="NCBI Taxonomy" id="1606541"/>
    <lineage>
        <taxon>Eukaryota</taxon>
        <taxon>Sar</taxon>
        <taxon>Stramenopiles</taxon>
        <taxon>Ochrophyta</taxon>
        <taxon>Bolidophyceae</taxon>
        <taxon>Parmales</taxon>
        <taxon>Triparmaceae</taxon>
        <taxon>Triparma</taxon>
    </lineage>
</organism>
<protein>
    <submittedName>
        <fullName evidence="2">Uncharacterized protein</fullName>
    </submittedName>
</protein>
<dbReference type="EMBL" id="BRXY01000093">
    <property type="protein sequence ID" value="GMH64306.1"/>
    <property type="molecule type" value="Genomic_DNA"/>
</dbReference>
<dbReference type="Proteomes" id="UP001165085">
    <property type="component" value="Unassembled WGS sequence"/>
</dbReference>
<proteinExistence type="predicted"/>
<comment type="caution">
    <text evidence="2">The sequence shown here is derived from an EMBL/GenBank/DDBJ whole genome shotgun (WGS) entry which is preliminary data.</text>
</comment>
<feature type="region of interest" description="Disordered" evidence="1">
    <location>
        <begin position="189"/>
        <end position="212"/>
    </location>
</feature>
<accession>A0A9W7A575</accession>
<evidence type="ECO:0000256" key="1">
    <source>
        <dbReference type="SAM" id="MobiDB-lite"/>
    </source>
</evidence>
<dbReference type="OrthoDB" id="10586785at2759"/>
<evidence type="ECO:0000313" key="2">
    <source>
        <dbReference type="EMBL" id="GMH64306.1"/>
    </source>
</evidence>
<name>A0A9W7A575_9STRA</name>
<sequence length="397" mass="44070">MLAQQQEELEEQQRLQREQLQERYTSTYSHSSTLFTCTLFPLHESPSPLSEIYAYKYGEVVAFSEDGRGLGERMKGVIERLGGTDYMVEFEEEEGMFDNSIGVRIYKLCVTLTKDVISSYLFDSNLSFAGNSVSSLQSFSVGSESLRKKVMGAEEEEKKQEERGRKVFNLSKTNFEGGGIEAKGGRSKLGRTNHFLSRSPRGEGGGKGDDFVGALRRDVTRSRTRSRVESTGTPFAVESWGGVYTPEDGGGGEEGLGEVVGETLEGYNAEGVGAVKLELRKEERIELKGMRKAPEVVYDVFRLVYGLFNGETGMRNISWYDCRDFVVNCEYGVVIPARVPVVRRAIRAMDVGDVRRVSRIAAEVLEWVGRVIGEEEGAGERNRGTAKQNVIGFDGLG</sequence>